<evidence type="ECO:0000256" key="1">
    <source>
        <dbReference type="SAM" id="SignalP"/>
    </source>
</evidence>
<organism evidence="2 3">
    <name type="scientific">Methylocucumis oryzae</name>
    <dbReference type="NCBI Taxonomy" id="1632867"/>
    <lineage>
        <taxon>Bacteria</taxon>
        <taxon>Pseudomonadati</taxon>
        <taxon>Pseudomonadota</taxon>
        <taxon>Gammaproteobacteria</taxon>
        <taxon>Methylococcales</taxon>
        <taxon>Methylococcaceae</taxon>
        <taxon>Methylocucumis</taxon>
    </lineage>
</organism>
<gene>
    <name evidence="2" type="ORF">VZ94_04595</name>
</gene>
<dbReference type="AlphaFoldDB" id="A0A0F3IL44"/>
<keyword evidence="3" id="KW-1185">Reference proteome</keyword>
<feature type="signal peptide" evidence="1">
    <location>
        <begin position="1"/>
        <end position="22"/>
    </location>
</feature>
<dbReference type="RefSeq" id="WP_045778336.1">
    <property type="nucleotide sequence ID" value="NZ_LAJX01000037.1"/>
</dbReference>
<proteinExistence type="predicted"/>
<dbReference type="PATRIC" id="fig|1632867.3.peg.4113"/>
<protein>
    <recommendedName>
        <fullName evidence="4">Lipocalin-like domain-containing protein</fullName>
    </recommendedName>
</protein>
<evidence type="ECO:0000313" key="3">
    <source>
        <dbReference type="Proteomes" id="UP000033684"/>
    </source>
</evidence>
<reference evidence="2 3" key="2">
    <citation type="journal article" date="2016" name="Microb. Ecol.">
        <title>Genome Characteristics of a Novel Type I Methanotroph (Sn10-6) Isolated from a Flooded Indian Rice Field.</title>
        <authorList>
            <person name="Rahalkar M.C."/>
            <person name="Pandit P.S."/>
            <person name="Dhakephalkar P.K."/>
            <person name="Pore S."/>
            <person name="Arora P."/>
            <person name="Kapse N."/>
        </authorList>
    </citation>
    <scope>NUCLEOTIDE SEQUENCE [LARGE SCALE GENOMIC DNA]</scope>
    <source>
        <strain evidence="2 3">Sn10-6</strain>
    </source>
</reference>
<name>A0A0F3IL44_9GAMM</name>
<feature type="chain" id="PRO_5002462236" description="Lipocalin-like domain-containing protein" evidence="1">
    <location>
        <begin position="23"/>
        <end position="129"/>
    </location>
</feature>
<evidence type="ECO:0008006" key="4">
    <source>
        <dbReference type="Google" id="ProtNLM"/>
    </source>
</evidence>
<keyword evidence="1" id="KW-0732">Signal</keyword>
<reference evidence="3" key="1">
    <citation type="submission" date="2015-03" db="EMBL/GenBank/DDBJ databases">
        <title>Draft genome sequence of a novel methanotroph (Sn10-6) isolated from flooded ricefield rhizosphere in India.</title>
        <authorList>
            <person name="Pandit P.S."/>
            <person name="Pore S.D."/>
            <person name="Arora P."/>
            <person name="Kapse N.G."/>
            <person name="Dhakephalkar P.K."/>
            <person name="Rahalkar M.C."/>
        </authorList>
    </citation>
    <scope>NUCLEOTIDE SEQUENCE [LARGE SCALE GENOMIC DNA]</scope>
    <source>
        <strain evidence="3">Sn10-6</strain>
    </source>
</reference>
<accession>A0A0F3IL44</accession>
<comment type="caution">
    <text evidence="2">The sequence shown here is derived from an EMBL/GenBank/DDBJ whole genome shotgun (WGS) entry which is preliminary data.</text>
</comment>
<dbReference type="Proteomes" id="UP000033684">
    <property type="component" value="Unassembled WGS sequence"/>
</dbReference>
<sequence length="129" mass="14412">MIKNYITIIPAVLMMLAASAQADVALKDSSEIAGKWAVTAEASKIDGEKKAVKVEWDFATNGVLHTIATDSVGRTKEMKIDIKYSVENGEIKKQSKPGQEKYESCKVIEKSDKNMILKCQFLYYFLTKL</sequence>
<evidence type="ECO:0000313" key="2">
    <source>
        <dbReference type="EMBL" id="KJV07460.1"/>
    </source>
</evidence>
<dbReference type="OrthoDB" id="5767739at2"/>
<dbReference type="EMBL" id="LAJX01000037">
    <property type="protein sequence ID" value="KJV07460.1"/>
    <property type="molecule type" value="Genomic_DNA"/>
</dbReference>